<reference evidence="1" key="1">
    <citation type="submission" date="2021-01" db="EMBL/GenBank/DDBJ databases">
        <authorList>
            <person name="Corre E."/>
            <person name="Pelletier E."/>
            <person name="Niang G."/>
            <person name="Scheremetjew M."/>
            <person name="Finn R."/>
            <person name="Kale V."/>
            <person name="Holt S."/>
            <person name="Cochrane G."/>
            <person name="Meng A."/>
            <person name="Brown T."/>
            <person name="Cohen L."/>
        </authorList>
    </citation>
    <scope>NUCLEOTIDE SEQUENCE</scope>
    <source>
        <strain evidence="1">CCAP1064/1</strain>
    </source>
</reference>
<dbReference type="EMBL" id="HBEL01002543">
    <property type="protein sequence ID" value="CAD8405088.1"/>
    <property type="molecule type" value="Transcribed_RNA"/>
</dbReference>
<organism evidence="1">
    <name type="scientific">Proboscia inermis</name>
    <dbReference type="NCBI Taxonomy" id="420281"/>
    <lineage>
        <taxon>Eukaryota</taxon>
        <taxon>Sar</taxon>
        <taxon>Stramenopiles</taxon>
        <taxon>Ochrophyta</taxon>
        <taxon>Bacillariophyta</taxon>
        <taxon>Coscinodiscophyceae</taxon>
        <taxon>Rhizosoleniophycidae</taxon>
        <taxon>Rhizosoleniales</taxon>
        <taxon>Rhizosoleniaceae</taxon>
        <taxon>Proboscia</taxon>
    </lineage>
</organism>
<protein>
    <submittedName>
        <fullName evidence="1">Uncharacterized protein</fullName>
    </submittedName>
</protein>
<evidence type="ECO:0000313" key="1">
    <source>
        <dbReference type="EMBL" id="CAD8405088.1"/>
    </source>
</evidence>
<gene>
    <name evidence="1" type="ORF">PINE0816_LOCUS1197</name>
</gene>
<name>A0A7S0BWI2_9STRA</name>
<sequence>MHLFFLQGDFVEFFLRIPRGMFLVSGRGTTDPLCQSEGECCLFCGIDIENLTKSQGSDRDGVSRFGDDWPDENGFERIFFTNKTKSVFFENGTVRLGILKNLERSEAPIQNVGMSRHSHPDILKRWKTILQNVSTIRRVVST</sequence>
<accession>A0A7S0BWI2</accession>
<dbReference type="AlphaFoldDB" id="A0A7S0BWI2"/>
<proteinExistence type="predicted"/>